<reference evidence="2" key="2">
    <citation type="submission" date="2020-09" db="EMBL/GenBank/DDBJ databases">
        <authorList>
            <person name="Sun Q."/>
            <person name="Ohkuma M."/>
        </authorList>
    </citation>
    <scope>NUCLEOTIDE SEQUENCE</scope>
    <source>
        <strain evidence="2">JCM 3090</strain>
    </source>
</reference>
<dbReference type="InterPro" id="IPR027589">
    <property type="entry name" value="Choice_anch_B"/>
</dbReference>
<gene>
    <name evidence="2" type="ORF">GCM10010123_32870</name>
</gene>
<proteinExistence type="predicted"/>
<keyword evidence="3" id="KW-1185">Reference proteome</keyword>
<comment type="caution">
    <text evidence="2">The sequence shown here is derived from an EMBL/GenBank/DDBJ whole genome shotgun (WGS) entry which is preliminary data.</text>
</comment>
<dbReference type="PANTHER" id="PTHR38787">
    <property type="entry name" value="REGULATORY P DOMAIN-CONTAINING PROTEIN"/>
    <property type="match status" value="1"/>
</dbReference>
<dbReference type="Proteomes" id="UP000649739">
    <property type="component" value="Unassembled WGS sequence"/>
</dbReference>
<dbReference type="RefSeq" id="WP_189171049.1">
    <property type="nucleotide sequence ID" value="NZ_BMQB01000007.1"/>
</dbReference>
<dbReference type="GO" id="GO:0005576">
    <property type="term" value="C:extracellular region"/>
    <property type="evidence" value="ECO:0007669"/>
    <property type="project" value="TreeGrafter"/>
</dbReference>
<feature type="chain" id="PRO_5035205811" evidence="1">
    <location>
        <begin position="28"/>
        <end position="452"/>
    </location>
</feature>
<dbReference type="EMBL" id="BMQB01000007">
    <property type="protein sequence ID" value="GGK00372.1"/>
    <property type="molecule type" value="Genomic_DNA"/>
</dbReference>
<sequence length="452" mass="48178">MRRAGNRLVTVLAATALAAAAAGPALACDLSPAAVDANRAQAVRAYIPAWQNAGPITGRAEQCSNGRIRDYLCKNVELLSFTPQSQLGGGSSAGPVWPWTDPETKKQYVVFCRDNGVSFVNVDDPLKPVYLGNLPANAQASIWCDVRVYRNLAYVGKDVSTGNGIQIFDLTRLRGVTAPQTFKHDVVWSQGFSKVHTIWIDEKTATMYLSGGELCGKRVAVVSLASPLAPKQVGCAGTTTYSHEIALDNDYRGPDSRYHGRQIAYNFTGFGKRFEIIDITDKASPKVLGGATYPEANFPHQGFPTGDGKYLHMNDELVSNAGGSRTYIWDIQKLDAPRLVGIDRTSRGEFTPHNGYTVGDRHIQASYNGGLRILSTAGAAGARAEELGYLDVAPRTNASGFESVIFAAPYLKNNVIAVSSMGVGLFLVRATGAAAVTPGSAGPAAIHPVPAT</sequence>
<feature type="signal peptide" evidence="1">
    <location>
        <begin position="1"/>
        <end position="27"/>
    </location>
</feature>
<name>A0A8J3BFM5_9ACTN</name>
<evidence type="ECO:0000313" key="3">
    <source>
        <dbReference type="Proteomes" id="UP000649739"/>
    </source>
</evidence>
<evidence type="ECO:0000256" key="1">
    <source>
        <dbReference type="SAM" id="SignalP"/>
    </source>
</evidence>
<dbReference type="AlphaFoldDB" id="A0A8J3BFM5"/>
<organism evidence="2 3">
    <name type="scientific">Pilimelia anulata</name>
    <dbReference type="NCBI Taxonomy" id="53371"/>
    <lineage>
        <taxon>Bacteria</taxon>
        <taxon>Bacillati</taxon>
        <taxon>Actinomycetota</taxon>
        <taxon>Actinomycetes</taxon>
        <taxon>Micromonosporales</taxon>
        <taxon>Micromonosporaceae</taxon>
        <taxon>Pilimelia</taxon>
    </lineage>
</organism>
<keyword evidence="1" id="KW-0732">Signal</keyword>
<dbReference type="PANTHER" id="PTHR38787:SF3">
    <property type="entry name" value="REGULATORY P DOMAIN-CONTAINING PROTEIN"/>
    <property type="match status" value="1"/>
</dbReference>
<reference evidence="2" key="1">
    <citation type="journal article" date="2014" name="Int. J. Syst. Evol. Microbiol.">
        <title>Complete genome sequence of Corynebacterium casei LMG S-19264T (=DSM 44701T), isolated from a smear-ripened cheese.</title>
        <authorList>
            <consortium name="US DOE Joint Genome Institute (JGI-PGF)"/>
            <person name="Walter F."/>
            <person name="Albersmeier A."/>
            <person name="Kalinowski J."/>
            <person name="Ruckert C."/>
        </authorList>
    </citation>
    <scope>NUCLEOTIDE SEQUENCE</scope>
    <source>
        <strain evidence="2">JCM 3090</strain>
    </source>
</reference>
<evidence type="ECO:0000313" key="2">
    <source>
        <dbReference type="EMBL" id="GGK00372.1"/>
    </source>
</evidence>
<accession>A0A8J3BFM5</accession>
<dbReference type="NCBIfam" id="TIGR04312">
    <property type="entry name" value="choice_anch_B"/>
    <property type="match status" value="1"/>
</dbReference>
<dbReference type="SUPFAM" id="SSF75011">
    <property type="entry name" value="3-carboxy-cis,cis-mucoante lactonizing enzyme"/>
    <property type="match status" value="1"/>
</dbReference>
<protein>
    <submittedName>
        <fullName evidence="2">Uncharacterized protein</fullName>
    </submittedName>
</protein>